<dbReference type="InterPro" id="IPR003593">
    <property type="entry name" value="AAA+_ATPase"/>
</dbReference>
<dbReference type="Pfam" id="PF00005">
    <property type="entry name" value="ABC_tran"/>
    <property type="match status" value="2"/>
</dbReference>
<dbReference type="GO" id="GO:0015833">
    <property type="term" value="P:peptide transport"/>
    <property type="evidence" value="ECO:0007669"/>
    <property type="project" value="InterPro"/>
</dbReference>
<feature type="transmembrane region" description="Helical" evidence="7">
    <location>
        <begin position="118"/>
        <end position="136"/>
    </location>
</feature>
<keyword evidence="4" id="KW-0547">Nucleotide-binding</keyword>
<feature type="transmembrane region" description="Helical" evidence="7">
    <location>
        <begin position="96"/>
        <end position="112"/>
    </location>
</feature>
<dbReference type="PANTHER" id="PTHR43297:SF2">
    <property type="entry name" value="DIPEPTIDE TRANSPORT ATP-BINDING PROTEIN DPPD"/>
    <property type="match status" value="1"/>
</dbReference>
<keyword evidence="2" id="KW-0813">Transport</keyword>
<sequence>MKTRFKIGKEWATAVNGIDFDIFKGETLGIVGESGSGKSVSVLSLIQLVPNPPGEVSEGTIRFRDEVIFDGNDLQNINKKPKFKYFQGLKGTKRSWASRAFFLGWLFLHAVLPIPGILLFLVSLVANILITTHLFFNSPRKKAFNMFRESMYKRMRDFRGKEIAMIFQEPMTSLNPVFSVGMQVMESIHPKSFSEFVKDSILSTASNLNSVKQNFRIKISFITGLVFVIFSQLGLGWTFYWQNLFTFFLIGSLFPTLFAFAVLGLCRIISQEYKDAYEKLFSDGTNLLKRVGIPDAEKRMSDYPHHFSGGMRQRAMIAMALAKNPSLLIADEPTTALDVTIQAQILDLMLELKNENDEAAVILITHDMAVVAETCERVIVMYGGVIQEVAPVEHLFEEPYHPYTKGLLNSIPHPDEYAEVERLDTISGMVPNILDLPEGCKFCTRCDLVEDRCHTDEPPLIELSPDHFVRCHVIAEGGSNE</sequence>
<dbReference type="Gene3D" id="3.40.50.300">
    <property type="entry name" value="P-loop containing nucleotide triphosphate hydrolases"/>
    <property type="match status" value="1"/>
</dbReference>
<dbReference type="AlphaFoldDB" id="A0A381YZG7"/>
<proteinExistence type="predicted"/>
<dbReference type="PROSITE" id="PS00211">
    <property type="entry name" value="ABC_TRANSPORTER_1"/>
    <property type="match status" value="1"/>
</dbReference>
<reference evidence="9" key="1">
    <citation type="submission" date="2018-05" db="EMBL/GenBank/DDBJ databases">
        <authorList>
            <person name="Lanie J.A."/>
            <person name="Ng W.-L."/>
            <person name="Kazmierczak K.M."/>
            <person name="Andrzejewski T.M."/>
            <person name="Davidsen T.M."/>
            <person name="Wayne K.J."/>
            <person name="Tettelin H."/>
            <person name="Glass J.I."/>
            <person name="Rusch D."/>
            <person name="Podicherti R."/>
            <person name="Tsui H.-C.T."/>
            <person name="Winkler M.E."/>
        </authorList>
    </citation>
    <scope>NUCLEOTIDE SEQUENCE</scope>
</reference>
<evidence type="ECO:0000256" key="7">
    <source>
        <dbReference type="SAM" id="Phobius"/>
    </source>
</evidence>
<keyword evidence="5" id="KW-0067">ATP-binding</keyword>
<dbReference type="InterPro" id="IPR003439">
    <property type="entry name" value="ABC_transporter-like_ATP-bd"/>
</dbReference>
<dbReference type="PANTHER" id="PTHR43297">
    <property type="entry name" value="OLIGOPEPTIDE TRANSPORT ATP-BINDING PROTEIN APPD"/>
    <property type="match status" value="1"/>
</dbReference>
<dbReference type="CDD" id="cd03257">
    <property type="entry name" value="ABC_NikE_OppD_transporters"/>
    <property type="match status" value="1"/>
</dbReference>
<dbReference type="SMART" id="SM00382">
    <property type="entry name" value="AAA"/>
    <property type="match status" value="1"/>
</dbReference>
<evidence type="ECO:0000256" key="2">
    <source>
        <dbReference type="ARBA" id="ARBA00022448"/>
    </source>
</evidence>
<dbReference type="SUPFAM" id="SSF52540">
    <property type="entry name" value="P-loop containing nucleoside triphosphate hydrolases"/>
    <property type="match status" value="2"/>
</dbReference>
<feature type="domain" description="ABC transporter" evidence="8">
    <location>
        <begin position="1"/>
        <end position="408"/>
    </location>
</feature>
<keyword evidence="7" id="KW-1133">Transmembrane helix</keyword>
<keyword evidence="7" id="KW-0812">Transmembrane</keyword>
<dbReference type="GO" id="GO:0005886">
    <property type="term" value="C:plasma membrane"/>
    <property type="evidence" value="ECO:0007669"/>
    <property type="project" value="UniProtKB-SubCell"/>
</dbReference>
<name>A0A381YZG7_9ZZZZ</name>
<evidence type="ECO:0000256" key="1">
    <source>
        <dbReference type="ARBA" id="ARBA00004202"/>
    </source>
</evidence>
<evidence type="ECO:0000256" key="5">
    <source>
        <dbReference type="ARBA" id="ARBA00022840"/>
    </source>
</evidence>
<organism evidence="9">
    <name type="scientific">marine metagenome</name>
    <dbReference type="NCBI Taxonomy" id="408172"/>
    <lineage>
        <taxon>unclassified sequences</taxon>
        <taxon>metagenomes</taxon>
        <taxon>ecological metagenomes</taxon>
    </lineage>
</organism>
<feature type="transmembrane region" description="Helical" evidence="7">
    <location>
        <begin position="247"/>
        <end position="269"/>
    </location>
</feature>
<dbReference type="InterPro" id="IPR050388">
    <property type="entry name" value="ABC_Ni/Peptide_Import"/>
</dbReference>
<protein>
    <recommendedName>
        <fullName evidence="8">ABC transporter domain-containing protein</fullName>
    </recommendedName>
</protein>
<dbReference type="PROSITE" id="PS50893">
    <property type="entry name" value="ABC_TRANSPORTER_2"/>
    <property type="match status" value="1"/>
</dbReference>
<feature type="transmembrane region" description="Helical" evidence="7">
    <location>
        <begin position="219"/>
        <end position="241"/>
    </location>
</feature>
<dbReference type="GO" id="GO:0005524">
    <property type="term" value="F:ATP binding"/>
    <property type="evidence" value="ECO:0007669"/>
    <property type="project" value="UniProtKB-KW"/>
</dbReference>
<evidence type="ECO:0000256" key="3">
    <source>
        <dbReference type="ARBA" id="ARBA00022475"/>
    </source>
</evidence>
<evidence type="ECO:0000256" key="6">
    <source>
        <dbReference type="ARBA" id="ARBA00023136"/>
    </source>
</evidence>
<evidence type="ECO:0000256" key="4">
    <source>
        <dbReference type="ARBA" id="ARBA00022741"/>
    </source>
</evidence>
<keyword evidence="6 7" id="KW-0472">Membrane</keyword>
<evidence type="ECO:0000259" key="8">
    <source>
        <dbReference type="PROSITE" id="PS50893"/>
    </source>
</evidence>
<evidence type="ECO:0000313" key="9">
    <source>
        <dbReference type="EMBL" id="SVA82428.1"/>
    </source>
</evidence>
<dbReference type="GO" id="GO:0016887">
    <property type="term" value="F:ATP hydrolysis activity"/>
    <property type="evidence" value="ECO:0007669"/>
    <property type="project" value="InterPro"/>
</dbReference>
<dbReference type="InterPro" id="IPR027417">
    <property type="entry name" value="P-loop_NTPase"/>
</dbReference>
<comment type="subcellular location">
    <subcellularLocation>
        <location evidence="1">Cell membrane</location>
        <topology evidence="1">Peripheral membrane protein</topology>
    </subcellularLocation>
</comment>
<dbReference type="NCBIfam" id="TIGR01727">
    <property type="entry name" value="oligo_HPY"/>
    <property type="match status" value="1"/>
</dbReference>
<dbReference type="EMBL" id="UINC01019467">
    <property type="protein sequence ID" value="SVA82428.1"/>
    <property type="molecule type" value="Genomic_DNA"/>
</dbReference>
<keyword evidence="3" id="KW-1003">Cell membrane</keyword>
<accession>A0A381YZG7</accession>
<dbReference type="InterPro" id="IPR017871">
    <property type="entry name" value="ABC_transporter-like_CS"/>
</dbReference>
<dbReference type="InterPro" id="IPR013563">
    <property type="entry name" value="Oligopep_ABC_C"/>
</dbReference>
<dbReference type="Pfam" id="PF08352">
    <property type="entry name" value="oligo_HPY"/>
    <property type="match status" value="1"/>
</dbReference>
<gene>
    <name evidence="9" type="ORF">METZ01_LOCUS135282</name>
</gene>